<evidence type="ECO:0000313" key="3">
    <source>
        <dbReference type="Proteomes" id="UP000383932"/>
    </source>
</evidence>
<feature type="compositionally biased region" description="Basic residues" evidence="1">
    <location>
        <begin position="184"/>
        <end position="194"/>
    </location>
</feature>
<accession>A0A5N5QTS4</accession>
<dbReference type="AlphaFoldDB" id="A0A5N5QTS4"/>
<feature type="compositionally biased region" description="Low complexity" evidence="1">
    <location>
        <begin position="123"/>
        <end position="132"/>
    </location>
</feature>
<protein>
    <submittedName>
        <fullName evidence="2">Uncharacterized protein</fullName>
    </submittedName>
</protein>
<comment type="caution">
    <text evidence="2">The sequence shown here is derived from an EMBL/GenBank/DDBJ whole genome shotgun (WGS) entry which is preliminary data.</text>
</comment>
<feature type="region of interest" description="Disordered" evidence="1">
    <location>
        <begin position="36"/>
        <end position="207"/>
    </location>
</feature>
<organism evidence="2 3">
    <name type="scientific">Ceratobasidium theobromae</name>
    <dbReference type="NCBI Taxonomy" id="1582974"/>
    <lineage>
        <taxon>Eukaryota</taxon>
        <taxon>Fungi</taxon>
        <taxon>Dikarya</taxon>
        <taxon>Basidiomycota</taxon>
        <taxon>Agaricomycotina</taxon>
        <taxon>Agaricomycetes</taxon>
        <taxon>Cantharellales</taxon>
        <taxon>Ceratobasidiaceae</taxon>
        <taxon>Ceratobasidium</taxon>
    </lineage>
</organism>
<sequence length="207" mass="23020">MCYPKEDGWHVDERGFVNQDFERCWSILCSASILNNPSDFQPTVDPRMVMGPPPRVVGLGWNDPDPESESEDTKMDVDTDEDEEDEEDDGSEYEEPSSSRNRLKRKSRSRSRSCASPRKKSTPLKLASSSSSPVPPTPTPVRKGRPRNVRLKQVELGTSSSADVKRPVPQKTKNTRDPLAAKRAPGRPRSRPPKAKPVPVTATTPQA</sequence>
<reference evidence="2 3" key="1">
    <citation type="journal article" date="2019" name="Fungal Biol. Biotechnol.">
        <title>Draft genome sequence of fastidious pathogen Ceratobasidium theobromae, which causes vascular-streak dieback in Theobroma cacao.</title>
        <authorList>
            <person name="Ali S.S."/>
            <person name="Asman A."/>
            <person name="Shao J."/>
            <person name="Firmansyah A.P."/>
            <person name="Susilo A.W."/>
            <person name="Rosmana A."/>
            <person name="McMahon P."/>
            <person name="Junaid M."/>
            <person name="Guest D."/>
            <person name="Kheng T.Y."/>
            <person name="Meinhardt L.W."/>
            <person name="Bailey B.A."/>
        </authorList>
    </citation>
    <scope>NUCLEOTIDE SEQUENCE [LARGE SCALE GENOMIC DNA]</scope>
    <source>
        <strain evidence="2 3">CT2</strain>
    </source>
</reference>
<dbReference type="Proteomes" id="UP000383932">
    <property type="component" value="Unassembled WGS sequence"/>
</dbReference>
<feature type="compositionally biased region" description="Basic residues" evidence="1">
    <location>
        <begin position="101"/>
        <end position="122"/>
    </location>
</feature>
<keyword evidence="3" id="KW-1185">Reference proteome</keyword>
<evidence type="ECO:0000256" key="1">
    <source>
        <dbReference type="SAM" id="MobiDB-lite"/>
    </source>
</evidence>
<evidence type="ECO:0000313" key="2">
    <source>
        <dbReference type="EMBL" id="KAB5595084.1"/>
    </source>
</evidence>
<proteinExistence type="predicted"/>
<gene>
    <name evidence="2" type="ORF">CTheo_1545</name>
</gene>
<dbReference type="EMBL" id="SSOP01000013">
    <property type="protein sequence ID" value="KAB5595084.1"/>
    <property type="molecule type" value="Genomic_DNA"/>
</dbReference>
<name>A0A5N5QTS4_9AGAM</name>
<feature type="compositionally biased region" description="Acidic residues" evidence="1">
    <location>
        <begin position="78"/>
        <end position="95"/>
    </location>
</feature>